<accession>A0ABZ0GKH4</accession>
<dbReference type="InterPro" id="IPR000524">
    <property type="entry name" value="Tscrpt_reg_HTH_GntR"/>
</dbReference>
<evidence type="ECO:0000256" key="3">
    <source>
        <dbReference type="ARBA" id="ARBA00023163"/>
    </source>
</evidence>
<dbReference type="SMART" id="SM00895">
    <property type="entry name" value="FCD"/>
    <property type="match status" value="1"/>
</dbReference>
<dbReference type="PANTHER" id="PTHR43537:SF5">
    <property type="entry name" value="UXU OPERON TRANSCRIPTIONAL REGULATOR"/>
    <property type="match status" value="1"/>
</dbReference>
<keyword evidence="2" id="KW-0238">DNA-binding</keyword>
<dbReference type="SUPFAM" id="SSF46785">
    <property type="entry name" value="Winged helix' DNA-binding domain"/>
    <property type="match status" value="1"/>
</dbReference>
<feature type="domain" description="HTH gntR-type" evidence="4">
    <location>
        <begin position="15"/>
        <end position="83"/>
    </location>
</feature>
<dbReference type="CDD" id="cd07377">
    <property type="entry name" value="WHTH_GntR"/>
    <property type="match status" value="1"/>
</dbReference>
<dbReference type="InterPro" id="IPR008920">
    <property type="entry name" value="TF_FadR/GntR_C"/>
</dbReference>
<dbReference type="Proteomes" id="UP001301442">
    <property type="component" value="Chromosome"/>
</dbReference>
<dbReference type="RefSeq" id="WP_348395095.1">
    <property type="nucleotide sequence ID" value="NZ_CP136600.1"/>
</dbReference>
<dbReference type="EMBL" id="CP136600">
    <property type="protein sequence ID" value="WOH36281.1"/>
    <property type="molecule type" value="Genomic_DNA"/>
</dbReference>
<dbReference type="Pfam" id="PF07729">
    <property type="entry name" value="FCD"/>
    <property type="match status" value="1"/>
</dbReference>
<proteinExistence type="predicted"/>
<gene>
    <name evidence="5" type="ORF">RI844_12975</name>
</gene>
<dbReference type="Pfam" id="PF00392">
    <property type="entry name" value="GntR"/>
    <property type="match status" value="1"/>
</dbReference>
<dbReference type="PANTHER" id="PTHR43537">
    <property type="entry name" value="TRANSCRIPTIONAL REGULATOR, GNTR FAMILY"/>
    <property type="match status" value="1"/>
</dbReference>
<reference evidence="5 6" key="1">
    <citation type="submission" date="2023-09" db="EMBL/GenBank/DDBJ databases">
        <authorList>
            <person name="Qi X."/>
        </authorList>
    </citation>
    <scope>NUCLEOTIDE SEQUENCE [LARGE SCALE GENOMIC DNA]</scope>
    <source>
        <strain evidence="5 6">S1-1</strain>
    </source>
</reference>
<evidence type="ECO:0000313" key="6">
    <source>
        <dbReference type="Proteomes" id="UP001301442"/>
    </source>
</evidence>
<name>A0ABZ0GKH4_9GAMM</name>
<dbReference type="InterPro" id="IPR011711">
    <property type="entry name" value="GntR_C"/>
</dbReference>
<organism evidence="5 6">
    <name type="scientific">Thalassotalea fonticola</name>
    <dbReference type="NCBI Taxonomy" id="3065649"/>
    <lineage>
        <taxon>Bacteria</taxon>
        <taxon>Pseudomonadati</taxon>
        <taxon>Pseudomonadota</taxon>
        <taxon>Gammaproteobacteria</taxon>
        <taxon>Alteromonadales</taxon>
        <taxon>Colwelliaceae</taxon>
        <taxon>Thalassotalea</taxon>
    </lineage>
</organism>
<keyword evidence="3" id="KW-0804">Transcription</keyword>
<dbReference type="InterPro" id="IPR036388">
    <property type="entry name" value="WH-like_DNA-bd_sf"/>
</dbReference>
<keyword evidence="6" id="KW-1185">Reference proteome</keyword>
<dbReference type="Gene3D" id="1.20.120.530">
    <property type="entry name" value="GntR ligand-binding domain-like"/>
    <property type="match status" value="1"/>
</dbReference>
<protein>
    <submittedName>
        <fullName evidence="5">FadR/GntR family transcriptional regulator</fullName>
    </submittedName>
</protein>
<dbReference type="SMART" id="SM00345">
    <property type="entry name" value="HTH_GNTR"/>
    <property type="match status" value="1"/>
</dbReference>
<dbReference type="Gene3D" id="1.10.10.10">
    <property type="entry name" value="Winged helix-like DNA-binding domain superfamily/Winged helix DNA-binding domain"/>
    <property type="match status" value="1"/>
</dbReference>
<evidence type="ECO:0000256" key="1">
    <source>
        <dbReference type="ARBA" id="ARBA00023015"/>
    </source>
</evidence>
<evidence type="ECO:0000256" key="2">
    <source>
        <dbReference type="ARBA" id="ARBA00023125"/>
    </source>
</evidence>
<dbReference type="InterPro" id="IPR036390">
    <property type="entry name" value="WH_DNA-bd_sf"/>
</dbReference>
<evidence type="ECO:0000259" key="4">
    <source>
        <dbReference type="PROSITE" id="PS50949"/>
    </source>
</evidence>
<keyword evidence="1" id="KW-0805">Transcription regulation</keyword>
<dbReference type="PRINTS" id="PR00035">
    <property type="entry name" value="HTHGNTR"/>
</dbReference>
<dbReference type="SUPFAM" id="SSF48008">
    <property type="entry name" value="GntR ligand-binding domain-like"/>
    <property type="match status" value="1"/>
</dbReference>
<sequence length="249" mass="27935">MTEMQFAVGQLQNSRSLTNELVESLREQIVGGKMQPGTKLPAAKVIEEQAGVSRSVVREAIAALKAEGLIISRQGVGVFVANSTPKKTFEIEEEEFNSVDDAIKILELRIAVEVEMSVMAASNRSVKQMKTIWKCLDNFDKQIEAGNDAVKEDFLFHLAIADASGNPYFSRFIEYIGSGVIPSREIITNNERSYEPSNYLALIQQEHRNIAQAIEDKDIEAARLATREHLGNSRERHIKIAKRFKKNKK</sequence>
<evidence type="ECO:0000313" key="5">
    <source>
        <dbReference type="EMBL" id="WOH36281.1"/>
    </source>
</evidence>
<dbReference type="PROSITE" id="PS50949">
    <property type="entry name" value="HTH_GNTR"/>
    <property type="match status" value="1"/>
</dbReference>